<name>A0A8S5P9Z6_9CAUD</name>
<dbReference type="EMBL" id="BK015367">
    <property type="protein sequence ID" value="DAE03488.1"/>
    <property type="molecule type" value="Genomic_DNA"/>
</dbReference>
<reference evidence="1" key="1">
    <citation type="journal article" date="2021" name="Proc. Natl. Acad. Sci. U.S.A.">
        <title>A Catalog of Tens of Thousands of Viruses from Human Metagenomes Reveals Hidden Associations with Chronic Diseases.</title>
        <authorList>
            <person name="Tisza M.J."/>
            <person name="Buck C.B."/>
        </authorList>
    </citation>
    <scope>NUCLEOTIDE SEQUENCE</scope>
    <source>
        <strain evidence="1">CtPat53</strain>
    </source>
</reference>
<evidence type="ECO:0000313" key="1">
    <source>
        <dbReference type="EMBL" id="DAE03488.1"/>
    </source>
</evidence>
<proteinExistence type="predicted"/>
<organism evidence="1">
    <name type="scientific">Siphoviridae sp. ctPat53</name>
    <dbReference type="NCBI Taxonomy" id="2825486"/>
    <lineage>
        <taxon>Viruses</taxon>
        <taxon>Duplodnaviria</taxon>
        <taxon>Heunggongvirae</taxon>
        <taxon>Uroviricota</taxon>
        <taxon>Caudoviricetes</taxon>
    </lineage>
</organism>
<protein>
    <submittedName>
        <fullName evidence="1">Uncharacterized protein</fullName>
    </submittedName>
</protein>
<accession>A0A8S5P9Z6</accession>
<sequence>MMRLSIDSSLPVKLRRDADVETALIGFFRLNALCGTKLQIVVYRTVKIFHQFLGGSALVRKERTDAQHLAEENAVRLRKFHAAQIAFIFHGVTQINPSCSRISISCLT</sequence>